<dbReference type="Proteomes" id="UP001596060">
    <property type="component" value="Unassembled WGS sequence"/>
</dbReference>
<dbReference type="Gene3D" id="3.90.580.10">
    <property type="entry name" value="Zinc finger, CHC2-type domain"/>
    <property type="match status" value="1"/>
</dbReference>
<dbReference type="RefSeq" id="WP_377816223.1">
    <property type="nucleotide sequence ID" value="NZ_JBHSLU010000012.1"/>
</dbReference>
<comment type="caution">
    <text evidence="2">The sequence shown here is derived from an EMBL/GenBank/DDBJ whole genome shotgun (WGS) entry which is preliminary data.</text>
</comment>
<evidence type="ECO:0000313" key="3">
    <source>
        <dbReference type="Proteomes" id="UP001596060"/>
    </source>
</evidence>
<keyword evidence="3" id="KW-1185">Reference proteome</keyword>
<name>A0ABW0NYU8_9HYPH</name>
<sequence>MAATAHKPDPAFDAWVDRAKAVSTLNAAFKFGFSPKGSAGRTTRPTGEIAGPCPRCGGVDRFSVNAKTGLWNCRGAGKGGADAISLARYLLIDASFLEAVTFLTGEAKPGRPATEPTAEEIAAQEAALAQRKADDAAAREKTERANNQFREDERRRCHALWRAGESAPGSLVEAYLRWRCIPGVPVGAKLRLHREIHLRHPAGKHGAIFWTGPAMLAPIAGNDGRFIGLHMTWLDPALADGGLPAEAKGKLVAVVDGERLDVKRSRGTKQGGHLVLVPAPSGRVTRIVIGEGIETVLSVWAAMLEAGEDLSTTEFWSSIDLGNLGGKATRSISHPTRKKADKAGRLFPIRVSGPEPDVSDPSRSIAIPHGVDQVLILADGDSDRFTVEMTVARASARWARPGLTVRVAWPEDGGDFNDMRIRIVRERGRICAQQERGQS</sequence>
<feature type="domain" description="DUF7146" evidence="1">
    <location>
        <begin position="152"/>
        <end position="239"/>
    </location>
</feature>
<evidence type="ECO:0000313" key="2">
    <source>
        <dbReference type="EMBL" id="MFC5505136.1"/>
    </source>
</evidence>
<evidence type="ECO:0000259" key="1">
    <source>
        <dbReference type="Pfam" id="PF23639"/>
    </source>
</evidence>
<protein>
    <recommendedName>
        <fullName evidence="1">DUF7146 domain-containing protein</fullName>
    </recommendedName>
</protein>
<proteinExistence type="predicted"/>
<gene>
    <name evidence="2" type="ORF">ACFPN9_07690</name>
</gene>
<dbReference type="InterPro" id="IPR055570">
    <property type="entry name" value="DUF7146"/>
</dbReference>
<dbReference type="InterPro" id="IPR036977">
    <property type="entry name" value="DNA_primase_Znf_CHC2"/>
</dbReference>
<dbReference type="Pfam" id="PF23639">
    <property type="entry name" value="DUF7146"/>
    <property type="match status" value="1"/>
</dbReference>
<dbReference type="SUPFAM" id="SSF57783">
    <property type="entry name" value="Zinc beta-ribbon"/>
    <property type="match status" value="1"/>
</dbReference>
<dbReference type="EMBL" id="JBHSLU010000012">
    <property type="protein sequence ID" value="MFC5505136.1"/>
    <property type="molecule type" value="Genomic_DNA"/>
</dbReference>
<accession>A0ABW0NYU8</accession>
<organism evidence="2 3">
    <name type="scientific">Bosea massiliensis</name>
    <dbReference type="NCBI Taxonomy" id="151419"/>
    <lineage>
        <taxon>Bacteria</taxon>
        <taxon>Pseudomonadati</taxon>
        <taxon>Pseudomonadota</taxon>
        <taxon>Alphaproteobacteria</taxon>
        <taxon>Hyphomicrobiales</taxon>
        <taxon>Boseaceae</taxon>
        <taxon>Bosea</taxon>
    </lineage>
</organism>
<reference evidence="3" key="1">
    <citation type="journal article" date="2019" name="Int. J. Syst. Evol. Microbiol.">
        <title>The Global Catalogue of Microorganisms (GCM) 10K type strain sequencing project: providing services to taxonomists for standard genome sequencing and annotation.</title>
        <authorList>
            <consortium name="The Broad Institute Genomics Platform"/>
            <consortium name="The Broad Institute Genome Sequencing Center for Infectious Disease"/>
            <person name="Wu L."/>
            <person name="Ma J."/>
        </authorList>
    </citation>
    <scope>NUCLEOTIDE SEQUENCE [LARGE SCALE GENOMIC DNA]</scope>
    <source>
        <strain evidence="3">CCUG 43117</strain>
    </source>
</reference>